<dbReference type="PANTHER" id="PTHR48078:SF6">
    <property type="entry name" value="L-THREONINE DEHYDRATASE CATABOLIC TDCB"/>
    <property type="match status" value="1"/>
</dbReference>
<dbReference type="PROSITE" id="PS00165">
    <property type="entry name" value="DEHYDRATASE_SER_THR"/>
    <property type="match status" value="1"/>
</dbReference>
<evidence type="ECO:0000259" key="15">
    <source>
        <dbReference type="PROSITE" id="PS51671"/>
    </source>
</evidence>
<keyword evidence="11" id="KW-0663">Pyridoxal phosphate</keyword>
<dbReference type="InterPro" id="IPR001926">
    <property type="entry name" value="TrpB-like_PALP"/>
</dbReference>
<keyword evidence="9" id="KW-0021">Allosteric enzyme</keyword>
<dbReference type="EC" id="4.3.1.19" evidence="7"/>
<keyword evidence="12 16" id="KW-0456">Lyase</keyword>
<dbReference type="NCBIfam" id="TIGR01127">
    <property type="entry name" value="ilvA_1Cterm"/>
    <property type="match status" value="1"/>
</dbReference>
<evidence type="ECO:0000256" key="7">
    <source>
        <dbReference type="ARBA" id="ARBA00012096"/>
    </source>
</evidence>
<dbReference type="CDD" id="cd04886">
    <property type="entry name" value="ACT_ThrD-II-like"/>
    <property type="match status" value="1"/>
</dbReference>
<evidence type="ECO:0000313" key="17">
    <source>
        <dbReference type="Proteomes" id="UP000000719"/>
    </source>
</evidence>
<keyword evidence="10" id="KW-0412">Isoleucine biosynthesis</keyword>
<dbReference type="RefSeq" id="WP_012635874.1">
    <property type="nucleotide sequence ID" value="NC_011899.1"/>
</dbReference>
<dbReference type="HOGENOM" id="CLU_021152_4_1_9"/>
<evidence type="ECO:0000256" key="10">
    <source>
        <dbReference type="ARBA" id="ARBA00022624"/>
    </source>
</evidence>
<evidence type="ECO:0000256" key="4">
    <source>
        <dbReference type="ARBA" id="ARBA00004958"/>
    </source>
</evidence>
<dbReference type="CDD" id="cd01562">
    <property type="entry name" value="Thr-dehyd"/>
    <property type="match status" value="1"/>
</dbReference>
<dbReference type="PANTHER" id="PTHR48078">
    <property type="entry name" value="THREONINE DEHYDRATASE, MITOCHONDRIAL-RELATED"/>
    <property type="match status" value="1"/>
</dbReference>
<dbReference type="InterPro" id="IPR000634">
    <property type="entry name" value="Ser/Thr_deHydtase_PyrdxlP-BS"/>
</dbReference>
<dbReference type="FunFam" id="3.40.50.1100:FF:000007">
    <property type="entry name" value="L-threonine dehydratase catabolic TdcB"/>
    <property type="match status" value="1"/>
</dbReference>
<dbReference type="InterPro" id="IPR036052">
    <property type="entry name" value="TrpB-like_PALP_sf"/>
</dbReference>
<proteinExistence type="inferred from homology"/>
<dbReference type="SUPFAM" id="SSF53686">
    <property type="entry name" value="Tryptophan synthase beta subunit-like PLP-dependent enzymes"/>
    <property type="match status" value="1"/>
</dbReference>
<feature type="domain" description="ACT" evidence="15">
    <location>
        <begin position="328"/>
        <end position="403"/>
    </location>
</feature>
<dbReference type="AlphaFoldDB" id="B8CWL8"/>
<sequence>MEITLEDVKKASERLKGVIHRTNLIYSYTFSKLTGNKVYMKPENFQKTGSFKIRGAFNKIACLSDEEKRHGVIASSAGNHAQGVAFGASQNGIKSTIVMPKRAPMAKVTATKNYGAKVVLYGNNYDEAYEKAKEIQEETKATFVHPFNDPYVIAGQGTLALEIIEELPDADIIVTPVGGGGLISGIALAAKALNPSIKIVGVEACQAASMANSLNKGKLATLTEVNTIADGICVKTPGDLTFNICREYVDDVVAVSEEEIANAILMLMERAKMVVEGAGATSIAALIYKKLGVQNKKIVPVLSGGNIDFNIISRIIERGLAKAGRKTIIKTYLEDRPGSLQKLLSLIAELDSNIISINHNHYNPDISIDKAEVELELETKHRDHVNDIIKKLKENNYKVIRLL</sequence>
<evidence type="ECO:0000256" key="14">
    <source>
        <dbReference type="ARBA" id="ARBA00031427"/>
    </source>
</evidence>
<reference evidence="16 17" key="1">
    <citation type="journal article" date="2009" name="PLoS ONE">
        <title>Genome analysis of the anaerobic thermohalophilic bacterium Halothermothrix orenii.</title>
        <authorList>
            <person name="Mavromatis K."/>
            <person name="Ivanova N."/>
            <person name="Anderson I."/>
            <person name="Lykidis A."/>
            <person name="Hooper S.D."/>
            <person name="Sun H."/>
            <person name="Kunin V."/>
            <person name="Lapidus A."/>
            <person name="Hugenholtz P."/>
            <person name="Patel B."/>
            <person name="Kyrpides N.C."/>
        </authorList>
    </citation>
    <scope>NUCLEOTIDE SEQUENCE [LARGE SCALE GENOMIC DNA]</scope>
    <source>
        <strain evidence="17">H 168 / OCM 544 / DSM 9562</strain>
    </source>
</reference>
<dbReference type="eggNOG" id="COG1171">
    <property type="taxonomic scope" value="Bacteria"/>
</dbReference>
<evidence type="ECO:0000256" key="9">
    <source>
        <dbReference type="ARBA" id="ARBA00022533"/>
    </source>
</evidence>
<evidence type="ECO:0000256" key="6">
    <source>
        <dbReference type="ARBA" id="ARBA00011447"/>
    </source>
</evidence>
<comment type="cofactor">
    <cofactor evidence="2">
        <name>pyridoxal 5'-phosphate</name>
        <dbReference type="ChEBI" id="CHEBI:597326"/>
    </cofactor>
</comment>
<dbReference type="GO" id="GO:0030170">
    <property type="term" value="F:pyridoxal phosphate binding"/>
    <property type="evidence" value="ECO:0007669"/>
    <property type="project" value="InterPro"/>
</dbReference>
<evidence type="ECO:0000256" key="1">
    <source>
        <dbReference type="ARBA" id="ARBA00001274"/>
    </source>
</evidence>
<evidence type="ECO:0000256" key="13">
    <source>
        <dbReference type="ARBA" id="ARBA00025527"/>
    </source>
</evidence>
<dbReference type="GO" id="GO:0004794">
    <property type="term" value="F:threonine deaminase activity"/>
    <property type="evidence" value="ECO:0007669"/>
    <property type="project" value="UniProtKB-EC"/>
</dbReference>
<evidence type="ECO:0000256" key="3">
    <source>
        <dbReference type="ARBA" id="ARBA00004810"/>
    </source>
</evidence>
<comment type="subunit">
    <text evidence="6">In the native structure, TdcB is in a dimeric form, whereas in the TdcB-AMP complex, it exists in a tetrameric form (dimer of dimers).</text>
</comment>
<keyword evidence="10" id="KW-0028">Amino-acid biosynthesis</keyword>
<evidence type="ECO:0000256" key="12">
    <source>
        <dbReference type="ARBA" id="ARBA00023239"/>
    </source>
</evidence>
<dbReference type="InterPro" id="IPR044561">
    <property type="entry name" value="ACT_ThrD-II-like"/>
</dbReference>
<comment type="pathway">
    <text evidence="3">Amino-acid biosynthesis; L-isoleucine biosynthesis; 2-oxobutanoate from L-threonine: step 1/1.</text>
</comment>
<dbReference type="Gene3D" id="3.40.50.1100">
    <property type="match status" value="2"/>
</dbReference>
<evidence type="ECO:0000256" key="8">
    <source>
        <dbReference type="ARBA" id="ARBA00022248"/>
    </source>
</evidence>
<organism evidence="16 17">
    <name type="scientific">Halothermothrix orenii (strain H 168 / OCM 544 / DSM 9562)</name>
    <dbReference type="NCBI Taxonomy" id="373903"/>
    <lineage>
        <taxon>Bacteria</taxon>
        <taxon>Bacillati</taxon>
        <taxon>Bacillota</taxon>
        <taxon>Clostridia</taxon>
        <taxon>Halanaerobiales</taxon>
        <taxon>Halothermotrichaceae</taxon>
        <taxon>Halothermothrix</taxon>
    </lineage>
</organism>
<keyword evidence="17" id="KW-1185">Reference proteome</keyword>
<gene>
    <name evidence="16" type="ordered locus">Hore_09310</name>
</gene>
<dbReference type="STRING" id="373903.Hore_09310"/>
<dbReference type="KEGG" id="hor:Hore_09310"/>
<dbReference type="InterPro" id="IPR005789">
    <property type="entry name" value="Thr_deHydtase_catblc"/>
</dbReference>
<dbReference type="InterPro" id="IPR045865">
    <property type="entry name" value="ACT-like_dom_sf"/>
</dbReference>
<dbReference type="EMBL" id="CP001098">
    <property type="protein sequence ID" value="ACL69687.1"/>
    <property type="molecule type" value="Genomic_DNA"/>
</dbReference>
<dbReference type="OrthoDB" id="9811476at2"/>
<evidence type="ECO:0000256" key="2">
    <source>
        <dbReference type="ARBA" id="ARBA00001933"/>
    </source>
</evidence>
<keyword evidence="10" id="KW-0100">Branched-chain amino acid biosynthesis</keyword>
<comment type="function">
    <text evidence="13">Catalyzes the anaerobic formation of alpha-ketobutyrate and ammonia from threonine in a two-step reaction. The first step involved a dehydration of threonine and a production of enamine intermediates (aminocrotonate), which tautomerizes to its imine form (iminobutyrate). Both intermediates are unstable and short-lived. The second step is the nonenzymatic hydrolysis of the enamine/imine intermediates to form 2-ketobutyrate and free ammonia. In the low water environment of the cell, the second step is accelerated by RidA.</text>
</comment>
<evidence type="ECO:0000313" key="16">
    <source>
        <dbReference type="EMBL" id="ACL69687.1"/>
    </source>
</evidence>
<dbReference type="Proteomes" id="UP000000719">
    <property type="component" value="Chromosome"/>
</dbReference>
<dbReference type="UniPathway" id="UPA00047">
    <property type="reaction ID" value="UER00054"/>
</dbReference>
<evidence type="ECO:0000256" key="11">
    <source>
        <dbReference type="ARBA" id="ARBA00022898"/>
    </source>
</evidence>
<dbReference type="InterPro" id="IPR002912">
    <property type="entry name" value="ACT_dom"/>
</dbReference>
<accession>B8CWL8</accession>
<dbReference type="GO" id="GO:0070689">
    <property type="term" value="P:L-threonine catabolic process to propionate"/>
    <property type="evidence" value="ECO:0007669"/>
    <property type="project" value="UniProtKB-UniPathway"/>
</dbReference>
<comment type="pathway">
    <text evidence="4">Amino-acid degradation; L-threonine degradation via propanoate pathway; propanoate from L-threonine: step 1/4.</text>
</comment>
<evidence type="ECO:0000256" key="5">
    <source>
        <dbReference type="ARBA" id="ARBA00010869"/>
    </source>
</evidence>
<dbReference type="PROSITE" id="PS51671">
    <property type="entry name" value="ACT"/>
    <property type="match status" value="1"/>
</dbReference>
<comment type="similarity">
    <text evidence="5">Belongs to the serine/threonine dehydratase family.</text>
</comment>
<dbReference type="Pfam" id="PF00291">
    <property type="entry name" value="PALP"/>
    <property type="match status" value="1"/>
</dbReference>
<name>B8CWL8_HALOH</name>
<dbReference type="GO" id="GO:0003941">
    <property type="term" value="F:L-serine ammonia-lyase activity"/>
    <property type="evidence" value="ECO:0007669"/>
    <property type="project" value="TreeGrafter"/>
</dbReference>
<dbReference type="GO" id="GO:0006565">
    <property type="term" value="P:L-serine catabolic process"/>
    <property type="evidence" value="ECO:0007669"/>
    <property type="project" value="TreeGrafter"/>
</dbReference>
<protein>
    <recommendedName>
        <fullName evidence="8">L-threonine dehydratase catabolic TdcB</fullName>
        <ecNumber evidence="7">4.3.1.19</ecNumber>
    </recommendedName>
    <alternativeName>
        <fullName evidence="14">Threonine deaminase</fullName>
    </alternativeName>
</protein>
<comment type="catalytic activity">
    <reaction evidence="1">
        <text>L-threonine = 2-oxobutanoate + NH4(+)</text>
        <dbReference type="Rhea" id="RHEA:22108"/>
        <dbReference type="ChEBI" id="CHEBI:16763"/>
        <dbReference type="ChEBI" id="CHEBI:28938"/>
        <dbReference type="ChEBI" id="CHEBI:57926"/>
        <dbReference type="EC" id="4.3.1.19"/>
    </reaction>
</comment>
<dbReference type="Gene3D" id="3.30.70.260">
    <property type="match status" value="1"/>
</dbReference>
<dbReference type="SUPFAM" id="SSF55021">
    <property type="entry name" value="ACT-like"/>
    <property type="match status" value="1"/>
</dbReference>
<dbReference type="UniPathway" id="UPA00052">
    <property type="reaction ID" value="UER00507"/>
</dbReference>
<dbReference type="GO" id="GO:0009097">
    <property type="term" value="P:isoleucine biosynthetic process"/>
    <property type="evidence" value="ECO:0007669"/>
    <property type="project" value="UniProtKB-UniPathway"/>
</dbReference>
<dbReference type="InterPro" id="IPR050147">
    <property type="entry name" value="Ser/Thr_Dehydratase"/>
</dbReference>